<organism evidence="1 2">
    <name type="scientific">Candidatus Comchoanobacter bicostacola</name>
    <dbReference type="NCBI Taxonomy" id="2919598"/>
    <lineage>
        <taxon>Bacteria</taxon>
        <taxon>Pseudomonadati</taxon>
        <taxon>Pseudomonadota</taxon>
        <taxon>Gammaproteobacteria</taxon>
        <taxon>Candidatus Comchoanobacterales</taxon>
        <taxon>Candidatus Comchoanobacteraceae</taxon>
        <taxon>Candidatus Comchoanobacter</taxon>
    </lineage>
</organism>
<dbReference type="RefSeq" id="WP_258568161.1">
    <property type="nucleotide sequence ID" value="NZ_CP092900.1"/>
</dbReference>
<reference evidence="1 2" key="1">
    <citation type="journal article" date="2022" name="Nat. Microbiol.">
        <title>The microbiome of a bacterivorous marine choanoflagellate contains a resource-demanding obligate bacterial associate.</title>
        <authorList>
            <person name="Needham D.M."/>
            <person name="Poirier C."/>
            <person name="Bachy C."/>
            <person name="George E.E."/>
            <person name="Wilken S."/>
            <person name="Yung C.C.M."/>
            <person name="Limardo A.J."/>
            <person name="Morando M."/>
            <person name="Sudek L."/>
            <person name="Malmstrom R.R."/>
            <person name="Keeling P.J."/>
            <person name="Santoro A.E."/>
            <person name="Worden A.Z."/>
        </authorList>
    </citation>
    <scope>NUCLEOTIDE SEQUENCE [LARGE SCALE GENOMIC DNA]</scope>
    <source>
        <strain evidence="1 2">Comchoano-1</strain>
    </source>
</reference>
<sequence>MVLNVFAVSSDFKLIVKQLTDILILKRENRPIKEINQPDPETMRRFLHSVCYSVEDGDQYTYDDLLKDENSQSFNFHSYIRNSSELGALELSEVTSITYLQCLYIRQELSFVFSRILDLYSKKLKLSKLNCSRLENAEAKTSLTIEQCLNSLEVELCPTLIERLRL</sequence>
<protein>
    <submittedName>
        <fullName evidence="1">Uncharacterized protein</fullName>
    </submittedName>
</protein>
<evidence type="ECO:0000313" key="2">
    <source>
        <dbReference type="Proteomes" id="UP001055955"/>
    </source>
</evidence>
<name>A0ABY5DIE4_9GAMM</name>
<dbReference type="EMBL" id="CP092900">
    <property type="protein sequence ID" value="UTC24378.1"/>
    <property type="molecule type" value="Genomic_DNA"/>
</dbReference>
<keyword evidence="2" id="KW-1185">Reference proteome</keyword>
<dbReference type="Proteomes" id="UP001055955">
    <property type="component" value="Chromosome"/>
</dbReference>
<gene>
    <name evidence="1" type="ORF">MMH89_03990</name>
</gene>
<accession>A0ABY5DIE4</accession>
<proteinExistence type="predicted"/>
<evidence type="ECO:0000313" key="1">
    <source>
        <dbReference type="EMBL" id="UTC24378.1"/>
    </source>
</evidence>